<reference evidence="2" key="1">
    <citation type="submission" date="2020-11" db="EMBL/GenBank/DDBJ databases">
        <authorList>
            <person name="Tran Van P."/>
        </authorList>
    </citation>
    <scope>NUCLEOTIDE SEQUENCE</scope>
</reference>
<proteinExistence type="predicted"/>
<dbReference type="EMBL" id="OB666235">
    <property type="protein sequence ID" value="CAD7233422.1"/>
    <property type="molecule type" value="Genomic_DNA"/>
</dbReference>
<dbReference type="PANTHER" id="PTHR46399">
    <property type="entry name" value="B30.2/SPRY DOMAIN-CONTAINING PROTEIN"/>
    <property type="match status" value="1"/>
</dbReference>
<evidence type="ECO:0000313" key="2">
    <source>
        <dbReference type="EMBL" id="CAD7233422.1"/>
    </source>
</evidence>
<feature type="compositionally biased region" description="Low complexity" evidence="1">
    <location>
        <begin position="103"/>
        <end position="118"/>
    </location>
</feature>
<accession>A0A7R8ZVM8</accession>
<dbReference type="GO" id="GO:0014808">
    <property type="term" value="P:release of sequestered calcium ion into cytosol by sarcoplasmic reticulum"/>
    <property type="evidence" value="ECO:0007669"/>
    <property type="project" value="TreeGrafter"/>
</dbReference>
<sequence length="312" mass="35554">MRGLLKSSSEDTSQIESELQEEWHLLVRDLYAFYPLCIKYVDLQRSLWIKHPNPHAEEFYQHVAEIFNIWSKSQFFAKEELNFVSTNEIDNMTLIMPTATARRGAAGTGADPSLASAGKAKKKKKKRDDKGKGGDKGKAKASSLIVACLKRLLPVGLNLFAGREQELVQHCKDKYLKLCTVTMHICSLHHFWQREPEHLIQELAKTQLTLPDRIDPGDEMSWQHYLYSKLGQKRDVAPGQLTVATAPASKRNEVIEAVVERILAMSKVLYGLHMIDHPQQEDRERGRKVVSSQRKKAVIACFRQTSLHQLPE</sequence>
<feature type="region of interest" description="Disordered" evidence="1">
    <location>
        <begin position="103"/>
        <end position="138"/>
    </location>
</feature>
<dbReference type="AlphaFoldDB" id="A0A7R8ZVM8"/>
<dbReference type="GO" id="GO:0005219">
    <property type="term" value="F:ryanodine-sensitive calcium-release channel activity"/>
    <property type="evidence" value="ECO:0007669"/>
    <property type="project" value="TreeGrafter"/>
</dbReference>
<dbReference type="GO" id="GO:0030018">
    <property type="term" value="C:Z disc"/>
    <property type="evidence" value="ECO:0007669"/>
    <property type="project" value="TreeGrafter"/>
</dbReference>
<dbReference type="GO" id="GO:0034704">
    <property type="term" value="C:calcium channel complex"/>
    <property type="evidence" value="ECO:0007669"/>
    <property type="project" value="TreeGrafter"/>
</dbReference>
<dbReference type="GO" id="GO:0006941">
    <property type="term" value="P:striated muscle contraction"/>
    <property type="evidence" value="ECO:0007669"/>
    <property type="project" value="TreeGrafter"/>
</dbReference>
<dbReference type="OrthoDB" id="7225608at2759"/>
<dbReference type="InterPro" id="IPR015925">
    <property type="entry name" value="Ryanodine_IP3_receptor"/>
</dbReference>
<dbReference type="PANTHER" id="PTHR46399:SF8">
    <property type="entry name" value="B30.2_SPRY DOMAIN-CONTAINING PROTEIN"/>
    <property type="match status" value="1"/>
</dbReference>
<evidence type="ECO:0000256" key="1">
    <source>
        <dbReference type="SAM" id="MobiDB-lite"/>
    </source>
</evidence>
<dbReference type="GO" id="GO:0033017">
    <property type="term" value="C:sarcoplasmic reticulum membrane"/>
    <property type="evidence" value="ECO:0007669"/>
    <property type="project" value="TreeGrafter"/>
</dbReference>
<organism evidence="2">
    <name type="scientific">Cyprideis torosa</name>
    <dbReference type="NCBI Taxonomy" id="163714"/>
    <lineage>
        <taxon>Eukaryota</taxon>
        <taxon>Metazoa</taxon>
        <taxon>Ecdysozoa</taxon>
        <taxon>Arthropoda</taxon>
        <taxon>Crustacea</taxon>
        <taxon>Oligostraca</taxon>
        <taxon>Ostracoda</taxon>
        <taxon>Podocopa</taxon>
        <taxon>Podocopida</taxon>
        <taxon>Cytherocopina</taxon>
        <taxon>Cytheroidea</taxon>
        <taxon>Cytherideidae</taxon>
        <taxon>Cyprideis</taxon>
    </lineage>
</organism>
<gene>
    <name evidence="2" type="ORF">CTOB1V02_LOCUS11244</name>
</gene>
<name>A0A7R8ZVM8_9CRUS</name>
<dbReference type="GO" id="GO:0005790">
    <property type="term" value="C:smooth endoplasmic reticulum"/>
    <property type="evidence" value="ECO:0007669"/>
    <property type="project" value="TreeGrafter"/>
</dbReference>
<protein>
    <submittedName>
        <fullName evidence="2">Uncharacterized protein</fullName>
    </submittedName>
</protein>
<dbReference type="GO" id="GO:0042383">
    <property type="term" value="C:sarcolemma"/>
    <property type="evidence" value="ECO:0007669"/>
    <property type="project" value="TreeGrafter"/>
</dbReference>
<feature type="compositionally biased region" description="Basic and acidic residues" evidence="1">
    <location>
        <begin position="128"/>
        <end position="138"/>
    </location>
</feature>